<gene>
    <name evidence="12" type="primary">nuoI</name>
    <name evidence="14" type="ORF">HYX28_03140</name>
</gene>
<comment type="subunit">
    <text evidence="12">NDH-1 is composed of 14 different subunits. Subunits NuoA, H, J, K, L, M, N constitute the membrane sector of the complex.</text>
</comment>
<evidence type="ECO:0000256" key="12">
    <source>
        <dbReference type="HAMAP-Rule" id="MF_01351"/>
    </source>
</evidence>
<feature type="binding site" evidence="12">
    <location>
        <position position="62"/>
    </location>
    <ligand>
        <name>[4Fe-4S] cluster</name>
        <dbReference type="ChEBI" id="CHEBI:49883"/>
        <label>1</label>
    </ligand>
</feature>
<dbReference type="PROSITE" id="PS51379">
    <property type="entry name" value="4FE4S_FER_2"/>
    <property type="match status" value="2"/>
</dbReference>
<accession>A0A932A6T3</accession>
<dbReference type="GO" id="GO:0050136">
    <property type="term" value="F:NADH dehydrogenase (quinone) (non-electrogenic) activity"/>
    <property type="evidence" value="ECO:0007669"/>
    <property type="project" value="UniProtKB-UniRule"/>
</dbReference>
<feature type="domain" description="4Fe-4S ferredoxin-type" evidence="13">
    <location>
        <begin position="93"/>
        <end position="122"/>
    </location>
</feature>
<evidence type="ECO:0000256" key="3">
    <source>
        <dbReference type="ARBA" id="ARBA00022719"/>
    </source>
</evidence>
<evidence type="ECO:0000313" key="14">
    <source>
        <dbReference type="EMBL" id="MBI2677756.1"/>
    </source>
</evidence>
<dbReference type="GO" id="GO:0051539">
    <property type="term" value="F:4 iron, 4 sulfur cluster binding"/>
    <property type="evidence" value="ECO:0007669"/>
    <property type="project" value="UniProtKB-KW"/>
</dbReference>
<dbReference type="PANTHER" id="PTHR10849">
    <property type="entry name" value="NADH DEHYDROGENASE UBIQUINONE IRON-SULFUR PROTEIN 8, MITOCHONDRIAL"/>
    <property type="match status" value="1"/>
</dbReference>
<feature type="binding site" evidence="12">
    <location>
        <position position="72"/>
    </location>
    <ligand>
        <name>[4Fe-4S] cluster</name>
        <dbReference type="ChEBI" id="CHEBI:49883"/>
        <label>2</label>
    </ligand>
</feature>
<dbReference type="HAMAP" id="MF_01351">
    <property type="entry name" value="NDH1_NuoI"/>
    <property type="match status" value="1"/>
</dbReference>
<evidence type="ECO:0000256" key="7">
    <source>
        <dbReference type="ARBA" id="ARBA00023004"/>
    </source>
</evidence>
<evidence type="ECO:0000256" key="2">
    <source>
        <dbReference type="ARBA" id="ARBA00022485"/>
    </source>
</evidence>
<comment type="similarity">
    <text evidence="12">Belongs to the complex I 23 kDa subunit family.</text>
</comment>
<evidence type="ECO:0000256" key="6">
    <source>
        <dbReference type="ARBA" id="ARBA00022967"/>
    </source>
</evidence>
<evidence type="ECO:0000256" key="8">
    <source>
        <dbReference type="ARBA" id="ARBA00023014"/>
    </source>
</evidence>
<keyword evidence="2 12" id="KW-0004">4Fe-4S</keyword>
<reference evidence="14" key="1">
    <citation type="submission" date="2020-07" db="EMBL/GenBank/DDBJ databases">
        <title>Huge and variable diversity of episymbiotic CPR bacteria and DPANN archaea in groundwater ecosystems.</title>
        <authorList>
            <person name="He C.Y."/>
            <person name="Keren R."/>
            <person name="Whittaker M."/>
            <person name="Farag I.F."/>
            <person name="Doudna J."/>
            <person name="Cate J.H.D."/>
            <person name="Banfield J.F."/>
        </authorList>
    </citation>
    <scope>NUCLEOTIDE SEQUENCE</scope>
    <source>
        <strain evidence="14">NC_groundwater_580_Pr5_B-0.1um_64_19</strain>
    </source>
</reference>
<comment type="catalytic activity">
    <reaction evidence="12">
        <text>a quinone + NADH + 5 H(+)(in) = a quinol + NAD(+) + 4 H(+)(out)</text>
        <dbReference type="Rhea" id="RHEA:57888"/>
        <dbReference type="ChEBI" id="CHEBI:15378"/>
        <dbReference type="ChEBI" id="CHEBI:24646"/>
        <dbReference type="ChEBI" id="CHEBI:57540"/>
        <dbReference type="ChEBI" id="CHEBI:57945"/>
        <dbReference type="ChEBI" id="CHEBI:132124"/>
    </reaction>
</comment>
<evidence type="ECO:0000256" key="5">
    <source>
        <dbReference type="ARBA" id="ARBA00022737"/>
    </source>
</evidence>
<dbReference type="GO" id="GO:0048038">
    <property type="term" value="F:quinone binding"/>
    <property type="evidence" value="ECO:0007669"/>
    <property type="project" value="UniProtKB-KW"/>
</dbReference>
<organism evidence="14 15">
    <name type="scientific">Candidatus Korobacter versatilis</name>
    <dbReference type="NCBI Taxonomy" id="658062"/>
    <lineage>
        <taxon>Bacteria</taxon>
        <taxon>Pseudomonadati</taxon>
        <taxon>Acidobacteriota</taxon>
        <taxon>Terriglobia</taxon>
        <taxon>Terriglobales</taxon>
        <taxon>Candidatus Korobacteraceae</taxon>
        <taxon>Candidatus Korobacter</taxon>
    </lineage>
</organism>
<dbReference type="Proteomes" id="UP000779809">
    <property type="component" value="Unassembled WGS sequence"/>
</dbReference>
<name>A0A932A6T3_9BACT</name>
<feature type="binding site" evidence="12">
    <location>
        <position position="112"/>
    </location>
    <ligand>
        <name>[4Fe-4S] cluster</name>
        <dbReference type="ChEBI" id="CHEBI:49883"/>
        <label>1</label>
    </ligand>
</feature>
<dbReference type="GO" id="GO:0005506">
    <property type="term" value="F:iron ion binding"/>
    <property type="evidence" value="ECO:0007669"/>
    <property type="project" value="UniProtKB-UniRule"/>
</dbReference>
<proteinExistence type="inferred from homology"/>
<feature type="binding site" evidence="12">
    <location>
        <position position="105"/>
    </location>
    <ligand>
        <name>[4Fe-4S] cluster</name>
        <dbReference type="ChEBI" id="CHEBI:49883"/>
        <label>2</label>
    </ligand>
</feature>
<keyword evidence="5" id="KW-0677">Repeat</keyword>
<dbReference type="PROSITE" id="PS00198">
    <property type="entry name" value="4FE4S_FER_1"/>
    <property type="match status" value="1"/>
</dbReference>
<comment type="subcellular location">
    <subcellularLocation>
        <location evidence="12">Cell membrane</location>
        <topology evidence="12">Peripheral membrane protein</topology>
    </subcellularLocation>
</comment>
<sequence length="151" mass="17511">MKKLLRKVLLLDLLQGLSLTFRYQDPKEIYTEQYPLQRPEVAERYRGAPRLNVNPDTNETLCIACDLCALACPEHLIVVTSERNEKTRRKELTTFTYDLSRCMFCGLCEDACPTDALELTQDFELANYTREGAIWDRQTLEQGPQPTVYKK</sequence>
<keyword evidence="9 12" id="KW-0520">NAD</keyword>
<keyword evidence="10 12" id="KW-0830">Ubiquinone</keyword>
<evidence type="ECO:0000313" key="15">
    <source>
        <dbReference type="Proteomes" id="UP000779809"/>
    </source>
</evidence>
<dbReference type="EMBL" id="JACPNR010000004">
    <property type="protein sequence ID" value="MBI2677756.1"/>
    <property type="molecule type" value="Genomic_DNA"/>
</dbReference>
<evidence type="ECO:0000256" key="10">
    <source>
        <dbReference type="ARBA" id="ARBA00023075"/>
    </source>
</evidence>
<keyword evidence="8 12" id="KW-0411">Iron-sulfur</keyword>
<keyword evidence="7 12" id="KW-0408">Iron</keyword>
<comment type="caution">
    <text evidence="14">The sequence shown here is derived from an EMBL/GenBank/DDBJ whole genome shotgun (WGS) entry which is preliminary data.</text>
</comment>
<keyword evidence="11 12" id="KW-0472">Membrane</keyword>
<keyword evidence="3 12" id="KW-0874">Quinone</keyword>
<evidence type="ECO:0000259" key="13">
    <source>
        <dbReference type="PROSITE" id="PS51379"/>
    </source>
</evidence>
<comment type="cofactor">
    <cofactor evidence="12">
        <name>[4Fe-4S] cluster</name>
        <dbReference type="ChEBI" id="CHEBI:49883"/>
    </cofactor>
    <text evidence="12">Binds 2 [4Fe-4S] clusters per subunit.</text>
</comment>
<feature type="domain" description="4Fe-4S ferredoxin-type" evidence="13">
    <location>
        <begin position="53"/>
        <end position="82"/>
    </location>
</feature>
<feature type="binding site" evidence="12">
    <location>
        <position position="108"/>
    </location>
    <ligand>
        <name>[4Fe-4S] cluster</name>
        <dbReference type="ChEBI" id="CHEBI:49883"/>
        <label>2</label>
    </ligand>
</feature>
<evidence type="ECO:0000256" key="1">
    <source>
        <dbReference type="ARBA" id="ARBA00022475"/>
    </source>
</evidence>
<dbReference type="Pfam" id="PF12838">
    <property type="entry name" value="Fer4_7"/>
    <property type="match status" value="1"/>
</dbReference>
<dbReference type="Gene3D" id="3.30.70.3270">
    <property type="match status" value="1"/>
</dbReference>
<dbReference type="SUPFAM" id="SSF54862">
    <property type="entry name" value="4Fe-4S ferredoxins"/>
    <property type="match status" value="1"/>
</dbReference>
<evidence type="ECO:0000256" key="9">
    <source>
        <dbReference type="ARBA" id="ARBA00023027"/>
    </source>
</evidence>
<dbReference type="AlphaFoldDB" id="A0A932A6T3"/>
<keyword evidence="1 12" id="KW-1003">Cell membrane</keyword>
<dbReference type="InterPro" id="IPR017896">
    <property type="entry name" value="4Fe4S_Fe-S-bd"/>
</dbReference>
<evidence type="ECO:0000256" key="11">
    <source>
        <dbReference type="ARBA" id="ARBA00023136"/>
    </source>
</evidence>
<dbReference type="InterPro" id="IPR010226">
    <property type="entry name" value="NADH_quinone_OxRdtase_chainI"/>
</dbReference>
<keyword evidence="4 12" id="KW-0479">Metal-binding</keyword>
<comment type="function">
    <text evidence="12">NDH-1 shuttles electrons from NADH, via FMN and iron-sulfur (Fe-S) centers, to quinones in the respiratory chain. The immediate electron acceptor for the enzyme in this species is believed to be ubiquinone. Couples the redox reaction to proton translocation (for every two electrons transferred, four hydrogen ions are translocated across the cytoplasmic membrane), and thus conserves the redox energy in a proton gradient.</text>
</comment>
<dbReference type="EC" id="7.1.1.-" evidence="12"/>
<protein>
    <recommendedName>
        <fullName evidence="12">NADH-quinone oxidoreductase subunit I</fullName>
        <ecNumber evidence="12">7.1.1.-</ecNumber>
    </recommendedName>
    <alternativeName>
        <fullName evidence="12">NADH dehydrogenase I subunit I</fullName>
    </alternativeName>
    <alternativeName>
        <fullName evidence="12">NDH-1 subunit I</fullName>
    </alternativeName>
</protein>
<feature type="binding site" evidence="12">
    <location>
        <position position="65"/>
    </location>
    <ligand>
        <name>[4Fe-4S] cluster</name>
        <dbReference type="ChEBI" id="CHEBI:49883"/>
        <label>1</label>
    </ligand>
</feature>
<evidence type="ECO:0000256" key="4">
    <source>
        <dbReference type="ARBA" id="ARBA00022723"/>
    </source>
</evidence>
<dbReference type="InterPro" id="IPR017900">
    <property type="entry name" value="4Fe4S_Fe_S_CS"/>
</dbReference>
<keyword evidence="6 12" id="KW-1278">Translocase</keyword>
<feature type="binding site" evidence="12">
    <location>
        <position position="68"/>
    </location>
    <ligand>
        <name>[4Fe-4S] cluster</name>
        <dbReference type="ChEBI" id="CHEBI:49883"/>
        <label>1</label>
    </ligand>
</feature>
<dbReference type="GO" id="GO:0005886">
    <property type="term" value="C:plasma membrane"/>
    <property type="evidence" value="ECO:0007669"/>
    <property type="project" value="UniProtKB-SubCell"/>
</dbReference>
<feature type="binding site" evidence="12">
    <location>
        <position position="102"/>
    </location>
    <ligand>
        <name>[4Fe-4S] cluster</name>
        <dbReference type="ChEBI" id="CHEBI:49883"/>
        <label>2</label>
    </ligand>
</feature>
<dbReference type="PANTHER" id="PTHR10849:SF24">
    <property type="entry name" value="NADH-QUINONE OXIDOREDUCTASE SUBUNIT I 2"/>
    <property type="match status" value="1"/>
</dbReference>